<proteinExistence type="inferred from homology"/>
<feature type="domain" description="Mechanosensitive ion channel transmembrane helices 2/3" evidence="11">
    <location>
        <begin position="359"/>
        <end position="399"/>
    </location>
</feature>
<dbReference type="Pfam" id="PF00924">
    <property type="entry name" value="MS_channel_2nd"/>
    <property type="match status" value="1"/>
</dbReference>
<feature type="transmembrane region" description="Helical" evidence="8">
    <location>
        <begin position="316"/>
        <end position="340"/>
    </location>
</feature>
<evidence type="ECO:0000259" key="10">
    <source>
        <dbReference type="Pfam" id="PF21082"/>
    </source>
</evidence>
<dbReference type="GO" id="GO:0005886">
    <property type="term" value="C:plasma membrane"/>
    <property type="evidence" value="ECO:0007669"/>
    <property type="project" value="UniProtKB-SubCell"/>
</dbReference>
<feature type="transmembrane region" description="Helical" evidence="8">
    <location>
        <begin position="236"/>
        <end position="260"/>
    </location>
</feature>
<dbReference type="EMBL" id="CP036316">
    <property type="protein sequence ID" value="QDT66405.1"/>
    <property type="molecule type" value="Genomic_DNA"/>
</dbReference>
<evidence type="ECO:0000256" key="2">
    <source>
        <dbReference type="ARBA" id="ARBA00008017"/>
    </source>
</evidence>
<dbReference type="InterPro" id="IPR023408">
    <property type="entry name" value="MscS_beta-dom_sf"/>
</dbReference>
<dbReference type="KEGG" id="chya:V22_36720"/>
<feature type="region of interest" description="Disordered" evidence="7">
    <location>
        <begin position="575"/>
        <end position="598"/>
    </location>
</feature>
<organism evidence="12 13">
    <name type="scientific">Calycomorphotria hydatis</name>
    <dbReference type="NCBI Taxonomy" id="2528027"/>
    <lineage>
        <taxon>Bacteria</taxon>
        <taxon>Pseudomonadati</taxon>
        <taxon>Planctomycetota</taxon>
        <taxon>Planctomycetia</taxon>
        <taxon>Planctomycetales</taxon>
        <taxon>Planctomycetaceae</taxon>
        <taxon>Calycomorphotria</taxon>
    </lineage>
</organism>
<keyword evidence="5 8" id="KW-1133">Transmembrane helix</keyword>
<evidence type="ECO:0000256" key="1">
    <source>
        <dbReference type="ARBA" id="ARBA00004651"/>
    </source>
</evidence>
<evidence type="ECO:0000259" key="9">
    <source>
        <dbReference type="Pfam" id="PF00924"/>
    </source>
</evidence>
<keyword evidence="4 8" id="KW-0812">Transmembrane</keyword>
<reference evidence="12 13" key="1">
    <citation type="submission" date="2019-02" db="EMBL/GenBank/DDBJ databases">
        <title>Deep-cultivation of Planctomycetes and their phenomic and genomic characterization uncovers novel biology.</title>
        <authorList>
            <person name="Wiegand S."/>
            <person name="Jogler M."/>
            <person name="Boedeker C."/>
            <person name="Pinto D."/>
            <person name="Vollmers J."/>
            <person name="Rivas-Marin E."/>
            <person name="Kohn T."/>
            <person name="Peeters S.H."/>
            <person name="Heuer A."/>
            <person name="Rast P."/>
            <person name="Oberbeckmann S."/>
            <person name="Bunk B."/>
            <person name="Jeske O."/>
            <person name="Meyerdierks A."/>
            <person name="Storesund J.E."/>
            <person name="Kallscheuer N."/>
            <person name="Luecker S."/>
            <person name="Lage O.M."/>
            <person name="Pohl T."/>
            <person name="Merkel B.J."/>
            <person name="Hornburger P."/>
            <person name="Mueller R.-W."/>
            <person name="Bruemmer F."/>
            <person name="Labrenz M."/>
            <person name="Spormann A.M."/>
            <person name="Op den Camp H."/>
            <person name="Overmann J."/>
            <person name="Amann R."/>
            <person name="Jetten M.S.M."/>
            <person name="Mascher T."/>
            <person name="Medema M.H."/>
            <person name="Devos D.P."/>
            <person name="Kaster A.-K."/>
            <person name="Ovreas L."/>
            <person name="Rohde M."/>
            <person name="Galperin M.Y."/>
            <person name="Jogler C."/>
        </authorList>
    </citation>
    <scope>NUCLEOTIDE SEQUENCE [LARGE SCALE GENOMIC DNA]</scope>
    <source>
        <strain evidence="12 13">V22</strain>
    </source>
</reference>
<keyword evidence="13" id="KW-1185">Reference proteome</keyword>
<comment type="subcellular location">
    <subcellularLocation>
        <location evidence="1">Cell membrane</location>
        <topology evidence="1">Multi-pass membrane protein</topology>
    </subcellularLocation>
</comment>
<comment type="similarity">
    <text evidence="2">Belongs to the MscS (TC 1.A.23) family.</text>
</comment>
<dbReference type="Pfam" id="PF21082">
    <property type="entry name" value="MS_channel_3rd"/>
    <property type="match status" value="1"/>
</dbReference>
<evidence type="ECO:0000256" key="6">
    <source>
        <dbReference type="ARBA" id="ARBA00023136"/>
    </source>
</evidence>
<dbReference type="GO" id="GO:0008381">
    <property type="term" value="F:mechanosensitive monoatomic ion channel activity"/>
    <property type="evidence" value="ECO:0007669"/>
    <property type="project" value="InterPro"/>
</dbReference>
<dbReference type="PANTHER" id="PTHR30221:SF1">
    <property type="entry name" value="SMALL-CONDUCTANCE MECHANOSENSITIVE CHANNEL"/>
    <property type="match status" value="1"/>
</dbReference>
<evidence type="ECO:0000256" key="8">
    <source>
        <dbReference type="SAM" id="Phobius"/>
    </source>
</evidence>
<keyword evidence="3" id="KW-1003">Cell membrane</keyword>
<evidence type="ECO:0000256" key="4">
    <source>
        <dbReference type="ARBA" id="ARBA00022692"/>
    </source>
</evidence>
<dbReference type="InterPro" id="IPR011014">
    <property type="entry name" value="MscS_channel_TM-2"/>
</dbReference>
<name>A0A517TDF5_9PLAN</name>
<dbReference type="InterPro" id="IPR049278">
    <property type="entry name" value="MS_channel_C"/>
</dbReference>
<dbReference type="AlphaFoldDB" id="A0A517TDF5"/>
<keyword evidence="6 8" id="KW-0472">Membrane</keyword>
<dbReference type="Gene3D" id="3.30.70.100">
    <property type="match status" value="1"/>
</dbReference>
<feature type="transmembrane region" description="Helical" evidence="8">
    <location>
        <begin position="352"/>
        <end position="370"/>
    </location>
</feature>
<dbReference type="SUPFAM" id="SSF82861">
    <property type="entry name" value="Mechanosensitive channel protein MscS (YggB), transmembrane region"/>
    <property type="match status" value="1"/>
</dbReference>
<evidence type="ECO:0000256" key="3">
    <source>
        <dbReference type="ARBA" id="ARBA00022475"/>
    </source>
</evidence>
<evidence type="ECO:0000313" key="12">
    <source>
        <dbReference type="EMBL" id="QDT66405.1"/>
    </source>
</evidence>
<feature type="domain" description="Mechanosensitive ion channel MscS" evidence="9">
    <location>
        <begin position="400"/>
        <end position="465"/>
    </location>
</feature>
<gene>
    <name evidence="12" type="primary">ynaI_2</name>
    <name evidence="12" type="ORF">V22_36720</name>
</gene>
<feature type="domain" description="Mechanosensitive ion channel MscS C-terminal" evidence="10">
    <location>
        <begin position="476"/>
        <end position="561"/>
    </location>
</feature>
<dbReference type="SUPFAM" id="SSF50182">
    <property type="entry name" value="Sm-like ribonucleoproteins"/>
    <property type="match status" value="1"/>
</dbReference>
<feature type="transmembrane region" description="Helical" evidence="8">
    <location>
        <begin position="376"/>
        <end position="398"/>
    </location>
</feature>
<dbReference type="Proteomes" id="UP000319976">
    <property type="component" value="Chromosome"/>
</dbReference>
<protein>
    <submittedName>
        <fullName evidence="12">Low conductance mechanosensitive channel YnaI</fullName>
    </submittedName>
</protein>
<evidence type="ECO:0000256" key="5">
    <source>
        <dbReference type="ARBA" id="ARBA00022989"/>
    </source>
</evidence>
<dbReference type="InterPro" id="IPR006685">
    <property type="entry name" value="MscS_channel_2nd"/>
</dbReference>
<feature type="transmembrane region" description="Helical" evidence="8">
    <location>
        <begin position="272"/>
        <end position="296"/>
    </location>
</feature>
<dbReference type="PANTHER" id="PTHR30221">
    <property type="entry name" value="SMALL-CONDUCTANCE MECHANOSENSITIVE CHANNEL"/>
    <property type="match status" value="1"/>
</dbReference>
<dbReference type="InterPro" id="IPR010920">
    <property type="entry name" value="LSM_dom_sf"/>
</dbReference>
<dbReference type="Gene3D" id="2.30.30.60">
    <property type="match status" value="1"/>
</dbReference>
<accession>A0A517TDF5</accession>
<evidence type="ECO:0000256" key="7">
    <source>
        <dbReference type="SAM" id="MobiDB-lite"/>
    </source>
</evidence>
<dbReference type="InterPro" id="IPR011066">
    <property type="entry name" value="MscS_channel_C_sf"/>
</dbReference>
<evidence type="ECO:0000313" key="13">
    <source>
        <dbReference type="Proteomes" id="UP000319976"/>
    </source>
</evidence>
<dbReference type="Gene3D" id="1.10.287.1260">
    <property type="match status" value="1"/>
</dbReference>
<sequence>MLSSCCVVIGVTAVTNTQLLAQDIHIDDAKEHAAIQEVIEDWQPLEPADTSSPRATAMSFKTDCEEAYKLATKGGRSKQTEETAAAAKVYVKRFLSCMDLSQTPEFMRIDTGIEATVCIKEVLDRVGWPAPEVIPDLAEMDRRIDEGQLPIWRFPNCEIAIARMDDGPHKGQYIFTAHTVASAKEYFDIVEQLPYKHHETEDFYEWYRSAPGAVWLDRLVRSLPSWARNRIWGQSVWQWTGICITLILATCAMAVAYLVGRIRAGEFRGASSVRYLITLQFPIMAMCVPLVAEWFLSDILVIGGPVRSVLKFACDFAFLIAMLVVIISVGNRIAELLIMSPSIHPRGIDAQFIRFGMRILSLFAATVVFLEGGKRLGIPLTTLLAGAGVGGLAVALAAQDTLKNLFGSMMIVLDKPYRVGERILVKKYDGVVEDIGLRSTRIRALNGHVVTIPNEEMARCDIENVGRRQHIRRIQDIAIPFDTKPAKVEEAINIVREALNDHEGMNAEFPPRVFQNEFNRDSYNIRMIYWYHPPDYWAFLAHSEKLNGEIARNFEEAGIRFALPATENYLTRATIPPDAEHRDNGAGEPNFVPVPEGE</sequence>
<dbReference type="Pfam" id="PF21088">
    <property type="entry name" value="MS_channel_1st"/>
    <property type="match status" value="1"/>
</dbReference>
<dbReference type="InterPro" id="IPR045275">
    <property type="entry name" value="MscS_archaea/bacteria_type"/>
</dbReference>
<dbReference type="SUPFAM" id="SSF82689">
    <property type="entry name" value="Mechanosensitive channel protein MscS (YggB), C-terminal domain"/>
    <property type="match status" value="1"/>
</dbReference>
<evidence type="ECO:0000259" key="11">
    <source>
        <dbReference type="Pfam" id="PF21088"/>
    </source>
</evidence>
<dbReference type="InterPro" id="IPR049142">
    <property type="entry name" value="MS_channel_1st"/>
</dbReference>